<evidence type="ECO:0000256" key="1">
    <source>
        <dbReference type="SAM" id="MobiDB-lite"/>
    </source>
</evidence>
<dbReference type="AlphaFoldDB" id="A0A8J6CCQ3"/>
<proteinExistence type="predicted"/>
<name>A0A8J6CCQ3_DIALT</name>
<sequence>MSAMDPTPKRNNRPRTRYEDDPGFDRFYDGAVTRHTIAEGTKTTMKTYHSALMSRTPQMLPYDTGFTPGPIYHPKTTLLSGRTHGLLSESLGVTKPLASIHVRQPGRPSPDFYKGLERFETYAHPGKRPTKITARDYFSTSHRDGNTYRFGSTYR</sequence>
<reference evidence="2" key="1">
    <citation type="submission" date="2021-05" db="EMBL/GenBank/DDBJ databases">
        <title>The genome of the haptophyte Pavlova lutheri (Diacronema luteri, Pavlovales) - a model for lipid biosynthesis in eukaryotic algae.</title>
        <authorList>
            <person name="Hulatt C.J."/>
            <person name="Posewitz M.C."/>
        </authorList>
    </citation>
    <scope>NUCLEOTIDE SEQUENCE</scope>
    <source>
        <strain evidence="2">NIVA-4/92</strain>
    </source>
</reference>
<accession>A0A8J6CCQ3</accession>
<evidence type="ECO:0000313" key="3">
    <source>
        <dbReference type="Proteomes" id="UP000751190"/>
    </source>
</evidence>
<protein>
    <submittedName>
        <fullName evidence="2">Uncharacterized protein</fullName>
    </submittedName>
</protein>
<dbReference type="EMBL" id="JAGTXO010000008">
    <property type="protein sequence ID" value="KAG8466356.1"/>
    <property type="molecule type" value="Genomic_DNA"/>
</dbReference>
<organism evidence="2 3">
    <name type="scientific">Diacronema lutheri</name>
    <name type="common">Unicellular marine alga</name>
    <name type="synonym">Monochrysis lutheri</name>
    <dbReference type="NCBI Taxonomy" id="2081491"/>
    <lineage>
        <taxon>Eukaryota</taxon>
        <taxon>Haptista</taxon>
        <taxon>Haptophyta</taxon>
        <taxon>Pavlovophyceae</taxon>
        <taxon>Pavlovales</taxon>
        <taxon>Pavlovaceae</taxon>
        <taxon>Diacronema</taxon>
    </lineage>
</organism>
<dbReference type="Proteomes" id="UP000751190">
    <property type="component" value="Unassembled WGS sequence"/>
</dbReference>
<evidence type="ECO:0000313" key="2">
    <source>
        <dbReference type="EMBL" id="KAG8466356.1"/>
    </source>
</evidence>
<gene>
    <name evidence="2" type="ORF">KFE25_002112</name>
</gene>
<comment type="caution">
    <text evidence="2">The sequence shown here is derived from an EMBL/GenBank/DDBJ whole genome shotgun (WGS) entry which is preliminary data.</text>
</comment>
<keyword evidence="3" id="KW-1185">Reference proteome</keyword>
<feature type="region of interest" description="Disordered" evidence="1">
    <location>
        <begin position="1"/>
        <end position="23"/>
    </location>
</feature>